<dbReference type="GO" id="GO:0006955">
    <property type="term" value="P:immune response"/>
    <property type="evidence" value="ECO:0007669"/>
    <property type="project" value="InterPro"/>
</dbReference>
<keyword evidence="7" id="KW-1185">Reference proteome</keyword>
<dbReference type="AlphaFoldDB" id="A0A7K6B280"/>
<dbReference type="InterPro" id="IPR036179">
    <property type="entry name" value="Ig-like_dom_sf"/>
</dbReference>
<keyword evidence="4" id="KW-0472">Membrane</keyword>
<dbReference type="InterPro" id="IPR050160">
    <property type="entry name" value="MHC/Immunoglobulin"/>
</dbReference>
<protein>
    <submittedName>
        <fullName evidence="6">DMA protein</fullName>
    </submittedName>
</protein>
<dbReference type="PANTHER" id="PTHR19944">
    <property type="entry name" value="MHC CLASS II-RELATED"/>
    <property type="match status" value="1"/>
</dbReference>
<reference evidence="6 7" key="1">
    <citation type="submission" date="2019-09" db="EMBL/GenBank/DDBJ databases">
        <title>Bird 10,000 Genomes (B10K) Project - Family phase.</title>
        <authorList>
            <person name="Zhang G."/>
        </authorList>
    </citation>
    <scope>NUCLEOTIDE SEQUENCE [LARGE SCALE GENOMIC DNA]</scope>
    <source>
        <strain evidence="6">B10K-DU-012-37</strain>
    </source>
</reference>
<dbReference type="InterPro" id="IPR014745">
    <property type="entry name" value="MHC_II_a/b_N"/>
</dbReference>
<keyword evidence="3 4" id="KW-1133">Transmembrane helix</keyword>
<evidence type="ECO:0000313" key="6">
    <source>
        <dbReference type="EMBL" id="NWU96392.1"/>
    </source>
</evidence>
<dbReference type="InterPro" id="IPR007110">
    <property type="entry name" value="Ig-like_dom"/>
</dbReference>
<sequence length="219" mass="23311">PSPPPLTQVLSCQPAWPLLALALTFGPDQLFQFNFSSLDWDPQFPGLPPWPLATETPSQLQAEAILCQELLQALSQAVTGVIPEAKGIPVATIFPQEPPTLGVATTLICSVVNIFPPAVAVTWQVDGVPVTQGVTTTPYTPTEDLSYTLFSYLPVTPRAGTIYSCSVIRQEDNSTIITYWVPEAPVATEELEVAICGAIVVLGGLLALVGVAMVVAGWR</sequence>
<dbReference type="InterPro" id="IPR013783">
    <property type="entry name" value="Ig-like_fold"/>
</dbReference>
<dbReference type="Proteomes" id="UP000544127">
    <property type="component" value="Unassembled WGS sequence"/>
</dbReference>
<feature type="transmembrane region" description="Helical" evidence="4">
    <location>
        <begin position="198"/>
        <end position="218"/>
    </location>
</feature>
<dbReference type="GO" id="GO:0042613">
    <property type="term" value="C:MHC class II protein complex"/>
    <property type="evidence" value="ECO:0007669"/>
    <property type="project" value="InterPro"/>
</dbReference>
<comment type="caution">
    <text evidence="6">The sequence shown here is derived from an EMBL/GenBank/DDBJ whole genome shotgun (WGS) entry which is preliminary data.</text>
</comment>
<dbReference type="EMBL" id="VZRI01008323">
    <property type="protein sequence ID" value="NWU96392.1"/>
    <property type="molecule type" value="Genomic_DNA"/>
</dbReference>
<feature type="non-terminal residue" evidence="6">
    <location>
        <position position="219"/>
    </location>
</feature>
<keyword evidence="2 4" id="KW-0812">Transmembrane</keyword>
<proteinExistence type="predicted"/>
<evidence type="ECO:0000256" key="1">
    <source>
        <dbReference type="ARBA" id="ARBA00004479"/>
    </source>
</evidence>
<dbReference type="InterPro" id="IPR003597">
    <property type="entry name" value="Ig_C1-set"/>
</dbReference>
<evidence type="ECO:0000256" key="3">
    <source>
        <dbReference type="ARBA" id="ARBA00022989"/>
    </source>
</evidence>
<evidence type="ECO:0000256" key="4">
    <source>
        <dbReference type="SAM" id="Phobius"/>
    </source>
</evidence>
<dbReference type="SUPFAM" id="SSF48726">
    <property type="entry name" value="Immunoglobulin"/>
    <property type="match status" value="1"/>
</dbReference>
<dbReference type="Gene3D" id="3.10.320.10">
    <property type="entry name" value="Class II Histocompatibility Antigen, M Beta Chain, Chain B, domain 1"/>
    <property type="match status" value="1"/>
</dbReference>
<dbReference type="OrthoDB" id="8935021at2759"/>
<dbReference type="Pfam" id="PF07654">
    <property type="entry name" value="C1-set"/>
    <property type="match status" value="1"/>
</dbReference>
<name>A0A7K6B280_UPUEP</name>
<feature type="domain" description="Ig-like" evidence="5">
    <location>
        <begin position="83"/>
        <end position="178"/>
    </location>
</feature>
<organism evidence="6 7">
    <name type="scientific">Upupa epops</name>
    <name type="common">Eurasian hoopoe</name>
    <dbReference type="NCBI Taxonomy" id="57439"/>
    <lineage>
        <taxon>Eukaryota</taxon>
        <taxon>Metazoa</taxon>
        <taxon>Chordata</taxon>
        <taxon>Craniata</taxon>
        <taxon>Vertebrata</taxon>
        <taxon>Euteleostomi</taxon>
        <taxon>Archelosauria</taxon>
        <taxon>Archosauria</taxon>
        <taxon>Dinosauria</taxon>
        <taxon>Saurischia</taxon>
        <taxon>Theropoda</taxon>
        <taxon>Coelurosauria</taxon>
        <taxon>Aves</taxon>
        <taxon>Neognathae</taxon>
        <taxon>Neoaves</taxon>
        <taxon>Telluraves</taxon>
        <taxon>Coraciimorphae</taxon>
        <taxon>Bucerotiformes</taxon>
        <taxon>Upupidae</taxon>
        <taxon>Upupa</taxon>
    </lineage>
</organism>
<evidence type="ECO:0000256" key="2">
    <source>
        <dbReference type="ARBA" id="ARBA00022692"/>
    </source>
</evidence>
<feature type="non-terminal residue" evidence="6">
    <location>
        <position position="1"/>
    </location>
</feature>
<dbReference type="PANTHER" id="PTHR19944:SF50">
    <property type="entry name" value="HLA CLASS II HISTOCOMPATIBILITY ANTIGEN, DM ALPHA CHAIN"/>
    <property type="match status" value="1"/>
</dbReference>
<gene>
    <name evidence="6" type="primary">H2dma</name>
    <name evidence="6" type="ORF">UPUEPO_R11193</name>
</gene>
<evidence type="ECO:0000313" key="7">
    <source>
        <dbReference type="Proteomes" id="UP000544127"/>
    </source>
</evidence>
<comment type="subcellular location">
    <subcellularLocation>
        <location evidence="1">Membrane</location>
        <topology evidence="1">Single-pass type I membrane protein</topology>
    </subcellularLocation>
</comment>
<dbReference type="GO" id="GO:0019882">
    <property type="term" value="P:antigen processing and presentation"/>
    <property type="evidence" value="ECO:0007669"/>
    <property type="project" value="InterPro"/>
</dbReference>
<dbReference type="PROSITE" id="PS50835">
    <property type="entry name" value="IG_LIKE"/>
    <property type="match status" value="1"/>
</dbReference>
<dbReference type="Gene3D" id="2.60.40.10">
    <property type="entry name" value="Immunoglobulins"/>
    <property type="match status" value="1"/>
</dbReference>
<accession>A0A7K6B280</accession>
<evidence type="ECO:0000259" key="5">
    <source>
        <dbReference type="PROSITE" id="PS50835"/>
    </source>
</evidence>
<dbReference type="SMART" id="SM00407">
    <property type="entry name" value="IGc1"/>
    <property type="match status" value="1"/>
</dbReference>